<evidence type="ECO:0000313" key="3">
    <source>
        <dbReference type="EMBL" id="KAF8377693.1"/>
    </source>
</evidence>
<organism evidence="3 4">
    <name type="scientific">Tetracentron sinense</name>
    <name type="common">Spur-leaf</name>
    <dbReference type="NCBI Taxonomy" id="13715"/>
    <lineage>
        <taxon>Eukaryota</taxon>
        <taxon>Viridiplantae</taxon>
        <taxon>Streptophyta</taxon>
        <taxon>Embryophyta</taxon>
        <taxon>Tracheophyta</taxon>
        <taxon>Spermatophyta</taxon>
        <taxon>Magnoliopsida</taxon>
        <taxon>Trochodendrales</taxon>
        <taxon>Trochodendraceae</taxon>
        <taxon>Tetracentron</taxon>
    </lineage>
</organism>
<gene>
    <name evidence="3" type="ORF">HHK36_031077</name>
</gene>
<dbReference type="Proteomes" id="UP000655225">
    <property type="component" value="Unassembled WGS sequence"/>
</dbReference>
<evidence type="ECO:0000256" key="1">
    <source>
        <dbReference type="SAM" id="MobiDB-lite"/>
    </source>
</evidence>
<dbReference type="OrthoDB" id="1928179at2759"/>
<keyword evidence="2" id="KW-0472">Membrane</keyword>
<feature type="compositionally biased region" description="Basic and acidic residues" evidence="1">
    <location>
        <begin position="173"/>
        <end position="195"/>
    </location>
</feature>
<feature type="compositionally biased region" description="Acidic residues" evidence="1">
    <location>
        <begin position="90"/>
        <end position="117"/>
    </location>
</feature>
<reference evidence="3 4" key="1">
    <citation type="submission" date="2020-04" db="EMBL/GenBank/DDBJ databases">
        <title>Plant Genome Project.</title>
        <authorList>
            <person name="Zhang R.-G."/>
        </authorList>
    </citation>
    <scope>NUCLEOTIDE SEQUENCE [LARGE SCALE GENOMIC DNA]</scope>
    <source>
        <strain evidence="3">YNK0</strain>
        <tissue evidence="3">Leaf</tissue>
    </source>
</reference>
<feature type="compositionally biased region" description="Basic and acidic residues" evidence="1">
    <location>
        <begin position="221"/>
        <end position="258"/>
    </location>
</feature>
<feature type="transmembrane region" description="Helical" evidence="2">
    <location>
        <begin position="20"/>
        <end position="37"/>
    </location>
</feature>
<dbReference type="OMA" id="PGYHKQN"/>
<evidence type="ECO:0000313" key="4">
    <source>
        <dbReference type="Proteomes" id="UP000655225"/>
    </source>
</evidence>
<feature type="compositionally biased region" description="Low complexity" evidence="1">
    <location>
        <begin position="410"/>
        <end position="428"/>
    </location>
</feature>
<evidence type="ECO:0000256" key="2">
    <source>
        <dbReference type="SAM" id="Phobius"/>
    </source>
</evidence>
<feature type="compositionally biased region" description="Acidic residues" evidence="1">
    <location>
        <begin position="124"/>
        <end position="152"/>
    </location>
</feature>
<proteinExistence type="predicted"/>
<keyword evidence="2" id="KW-0812">Transmembrane</keyword>
<feature type="compositionally biased region" description="Basic and acidic residues" evidence="1">
    <location>
        <begin position="153"/>
        <end position="164"/>
    </location>
</feature>
<feature type="compositionally biased region" description="Polar residues" evidence="1">
    <location>
        <begin position="290"/>
        <end position="309"/>
    </location>
</feature>
<name>A0A834Y8S1_TETSI</name>
<feature type="compositionally biased region" description="Polar residues" evidence="1">
    <location>
        <begin position="432"/>
        <end position="474"/>
    </location>
</feature>
<keyword evidence="4" id="KW-1185">Reference proteome</keyword>
<accession>A0A834Y8S1</accession>
<sequence>MLRQSPSRNQRSKGIKVKHVLQICVLLAICIWLLYQIKHSHDKKAALDASTEKISEKVQNDHEILKFGRKDLHPRLVETANENEIHEGEGTEEEEEEEEEENNQEEEEESKAEESEDDGRGGGDDEIDERDQEKAEEEAELGEEFVDEEERDREEKESEEKQVQIKDSGSSEDQVHDTSNRITQEAREEQYKGDDASSAVFRDTQIISTETEDGALSNSNEEERVENTKKNGLEEENKISSTEEKYVDQNDSGLKGESEIAGNSTSVIATASERKGDEITLPELEDGSHLKSTLTTGPNDKPENNNPTAVNAGIPGSSLQNGTDILLDSTRDQNVTVETPTSKGYDSNLQIVVMEQTENSDTTNGGAQLDSNLTLSTAIKNAGEGHGELTDSSSNSKPDLPHVQTMKSDVTVGAEESSASSTTNENAGVIQSEKSNANTGTEESFASSIIIENSNAVLSDPIDSSDSWNPQEEK</sequence>
<dbReference type="EMBL" id="JABCRI010000024">
    <property type="protein sequence ID" value="KAF8377693.1"/>
    <property type="molecule type" value="Genomic_DNA"/>
</dbReference>
<comment type="caution">
    <text evidence="3">The sequence shown here is derived from an EMBL/GenBank/DDBJ whole genome shotgun (WGS) entry which is preliminary data.</text>
</comment>
<dbReference type="PANTHER" id="PTHR33700">
    <property type="entry name" value="MYB-LIKE PROTEIN X"/>
    <property type="match status" value="1"/>
</dbReference>
<feature type="compositionally biased region" description="Polar residues" evidence="1">
    <location>
        <begin position="332"/>
        <end position="350"/>
    </location>
</feature>
<feature type="region of interest" description="Disordered" evidence="1">
    <location>
        <begin position="75"/>
        <end position="350"/>
    </location>
</feature>
<dbReference type="AlphaFoldDB" id="A0A834Y8S1"/>
<keyword evidence="2" id="KW-1133">Transmembrane helix</keyword>
<feature type="region of interest" description="Disordered" evidence="1">
    <location>
        <begin position="378"/>
        <end position="474"/>
    </location>
</feature>
<dbReference type="PANTHER" id="PTHR33700:SF4">
    <property type="entry name" value="MYB-LIKE PROTEIN X"/>
    <property type="match status" value="1"/>
</dbReference>
<protein>
    <submittedName>
        <fullName evidence="3">Uncharacterized protein</fullName>
    </submittedName>
</protein>